<proteinExistence type="predicted"/>
<organism evidence="1 2">
    <name type="scientific">Fusobacterium nucleatum subsp. polymorphum</name>
    <name type="common">Fusobacterium polymorphum</name>
    <dbReference type="NCBI Taxonomy" id="76857"/>
    <lineage>
        <taxon>Bacteria</taxon>
        <taxon>Fusobacteriati</taxon>
        <taxon>Fusobacteriota</taxon>
        <taxon>Fusobacteriia</taxon>
        <taxon>Fusobacteriales</taxon>
        <taxon>Fusobacteriaceae</taxon>
        <taxon>Fusobacterium</taxon>
    </lineage>
</organism>
<reference evidence="1 2" key="1">
    <citation type="submission" date="2017-06" db="EMBL/GenBank/DDBJ databases">
        <title>Draft genome sequence of Fusobacterium nucleatum subsp. polymorphum KCOM 1271 (=ChDC F305).</title>
        <authorList>
            <person name="Kook J.-K."/>
            <person name="Park S.-N."/>
            <person name="Lim Y.K."/>
            <person name="Roh H."/>
        </authorList>
    </citation>
    <scope>NUCLEOTIDE SEQUENCE [LARGE SCALE GENOMIC DNA]</scope>
    <source>
        <strain evidence="2">KCOM 1271 (ChDC F305)</strain>
    </source>
</reference>
<name>A0A2C6BPH8_FUSNP</name>
<dbReference type="AlphaFoldDB" id="A0A2C6BPH8"/>
<dbReference type="RefSeq" id="WP_098973465.1">
    <property type="nucleotide sequence ID" value="NZ_CP077115.1"/>
</dbReference>
<evidence type="ECO:0000313" key="2">
    <source>
        <dbReference type="Proteomes" id="UP000224182"/>
    </source>
</evidence>
<comment type="caution">
    <text evidence="1">The sequence shown here is derived from an EMBL/GenBank/DDBJ whole genome shotgun (WGS) entry which is preliminary data.</text>
</comment>
<accession>A0A2C6BPH8</accession>
<evidence type="ECO:0000313" key="1">
    <source>
        <dbReference type="EMBL" id="PHI05732.1"/>
    </source>
</evidence>
<protein>
    <submittedName>
        <fullName evidence="1">Transcriptional regulator</fullName>
    </submittedName>
</protein>
<sequence length="156" mass="18619">MATQEQKIIFKAIETVLISYNKYKNRIKKDLEYFNNPVLLKSYSLEKISGRGFVEVKSDIERMEDLKAIISKDIGLYEAMIFRIDSALDMVKDHEDYDLIQIGFLDNHFKKDKVDYDKIAEKLDISVKTVYQKRNRIFPRLEFHFKTQNLIQVKNW</sequence>
<gene>
    <name evidence="1" type="ORF">CBG54_00965</name>
</gene>
<dbReference type="Proteomes" id="UP000224182">
    <property type="component" value="Unassembled WGS sequence"/>
</dbReference>
<dbReference type="EMBL" id="NIRN01000001">
    <property type="protein sequence ID" value="PHI05732.1"/>
    <property type="molecule type" value="Genomic_DNA"/>
</dbReference>